<dbReference type="EMBL" id="NISJ01000003">
    <property type="protein sequence ID" value="OWQ98249.1"/>
    <property type="molecule type" value="Genomic_DNA"/>
</dbReference>
<keyword evidence="3" id="KW-1185">Reference proteome</keyword>
<evidence type="ECO:0000313" key="2">
    <source>
        <dbReference type="EMBL" id="OWQ98249.1"/>
    </source>
</evidence>
<feature type="compositionally biased region" description="Polar residues" evidence="1">
    <location>
        <begin position="1"/>
        <end position="12"/>
    </location>
</feature>
<protein>
    <submittedName>
        <fullName evidence="2">Uncharacterized protein</fullName>
    </submittedName>
</protein>
<reference evidence="2 3" key="1">
    <citation type="journal article" date="2002" name="Int. J. Syst. Evol. Microbiol.">
        <title>Sphingopyxis witflariensis sp. nov., isolated from activated sludge.</title>
        <authorList>
            <person name="Kampfer P."/>
            <person name="Witzenberger R."/>
            <person name="Denner E.B."/>
            <person name="Busse H.J."/>
            <person name="Neef A."/>
        </authorList>
    </citation>
    <scope>NUCLEOTIDE SEQUENCE [LARGE SCALE GENOMIC DNA]</scope>
    <source>
        <strain evidence="2 3">DSM 14551</strain>
    </source>
</reference>
<dbReference type="RefSeq" id="WP_088472021.1">
    <property type="nucleotide sequence ID" value="NZ_NISJ01000003.1"/>
</dbReference>
<proteinExistence type="predicted"/>
<evidence type="ECO:0000256" key="1">
    <source>
        <dbReference type="SAM" id="MobiDB-lite"/>
    </source>
</evidence>
<organism evidence="2 3">
    <name type="scientific">Sphingopyxis witflariensis</name>
    <dbReference type="NCBI Taxonomy" id="173675"/>
    <lineage>
        <taxon>Bacteria</taxon>
        <taxon>Pseudomonadati</taxon>
        <taxon>Pseudomonadota</taxon>
        <taxon>Alphaproteobacteria</taxon>
        <taxon>Sphingomonadales</taxon>
        <taxon>Sphingomonadaceae</taxon>
        <taxon>Sphingopyxis</taxon>
    </lineage>
</organism>
<comment type="caution">
    <text evidence="2">The sequence shown here is derived from an EMBL/GenBank/DDBJ whole genome shotgun (WGS) entry which is preliminary data.</text>
</comment>
<dbReference type="OrthoDB" id="9884449at2"/>
<evidence type="ECO:0000313" key="3">
    <source>
        <dbReference type="Proteomes" id="UP000197097"/>
    </source>
</evidence>
<accession>A0A246K039</accession>
<name>A0A246K039_9SPHN</name>
<dbReference type="AlphaFoldDB" id="A0A246K039"/>
<gene>
    <name evidence="2" type="ORF">CDQ91_06955</name>
</gene>
<dbReference type="Proteomes" id="UP000197097">
    <property type="component" value="Unassembled WGS sequence"/>
</dbReference>
<sequence length="69" mass="7403">MTHPQTPASLSSGEKAWHAVEDDISTAVHPSVPDADPYGPDSPDYAARTREQVMELPGGLVRVDYGARV</sequence>
<feature type="region of interest" description="Disordered" evidence="1">
    <location>
        <begin position="1"/>
        <end position="47"/>
    </location>
</feature>